<keyword evidence="2" id="KW-1185">Reference proteome</keyword>
<organism evidence="1 2">
    <name type="scientific">Bacillus phage Hakuna</name>
    <dbReference type="NCBI Taxonomy" id="1486659"/>
    <lineage>
        <taxon>Viruses</taxon>
        <taxon>Duplodnaviria</taxon>
        <taxon>Heunggongvirae</taxon>
        <taxon>Uroviricota</taxon>
        <taxon>Caudoviricetes</taxon>
        <taxon>Herelleviridae</taxon>
        <taxon>Bastillevirinae</taxon>
        <taxon>Wphvirus</taxon>
        <taxon>Wphvirus hakuna</taxon>
    </lineage>
</organism>
<reference evidence="2" key="1">
    <citation type="submission" date="2014-09" db="EMBL/GenBank/DDBJ databases">
        <authorList>
            <person name="Sauder A.B."/>
            <person name="McKenzie Q.R."/>
            <person name="Temple L.M."/>
            <person name="Alexis B.K."/>
            <person name="Al-Atrache Z."/>
            <person name="Lewis L.O."/>
            <person name="Loesser-Casey K.E."/>
            <person name="Mitchell K.J."/>
        </authorList>
    </citation>
    <scope>NUCLEOTIDE SEQUENCE [LARGE SCALE GENOMIC DNA]</scope>
</reference>
<dbReference type="RefSeq" id="YP_009036591.1">
    <property type="nucleotide sequence ID" value="NC_024213.1"/>
</dbReference>
<proteinExistence type="predicted"/>
<evidence type="ECO:0000313" key="2">
    <source>
        <dbReference type="Proteomes" id="UP000026900"/>
    </source>
</evidence>
<dbReference type="KEGG" id="vg:19526142"/>
<protein>
    <submittedName>
        <fullName evidence="1">Uncharacterized protein</fullName>
    </submittedName>
</protein>
<dbReference type="Proteomes" id="UP000026900">
    <property type="component" value="Segment"/>
</dbReference>
<accession>A0A024B147</accession>
<sequence>MLRSLDTQYVTIVITNDKGKNRVGTYTLENLLHTTEEELVEELTQCDCQPVGESYHVECNCEDEWEDFKLSVEL</sequence>
<dbReference type="GeneID" id="19526142"/>
<name>A0A024B147_9CAUD</name>
<dbReference type="EMBL" id="KJ489399">
    <property type="protein sequence ID" value="AHZ10160.1"/>
    <property type="molecule type" value="Genomic_DNA"/>
</dbReference>
<evidence type="ECO:0000313" key="1">
    <source>
        <dbReference type="EMBL" id="AHZ10160.1"/>
    </source>
</evidence>